<dbReference type="EMBL" id="UHJL01000001">
    <property type="protein sequence ID" value="SUQ19450.1"/>
    <property type="molecule type" value="Genomic_DNA"/>
</dbReference>
<protein>
    <recommendedName>
        <fullName evidence="3">Zinc-or iron-chelating domain-containing protein</fullName>
    </recommendedName>
</protein>
<gene>
    <name evidence="1" type="ORF">SAMN05661053_0682</name>
</gene>
<name>A0A380RV63_FIBSU</name>
<sequence>MLSKVLSKLSCASCKFCCSFRRQSLWETPLFPQKTVDKLSRENEYGVVGEFRMSQTVQGVRFGRLILENNYRTDDPEEEVPCTFLDPQKGCILKGDDKPFDCSIWPLRIMDKNGELVIALTPTCPSIGSTPGENLVELVKSGLGEKIYEYAKTHPYIIKEYHEGFPIIG</sequence>
<organism evidence="1 2">
    <name type="scientific">Fibrobacter succinogenes</name>
    <name type="common">Bacteroides succinogenes</name>
    <dbReference type="NCBI Taxonomy" id="833"/>
    <lineage>
        <taxon>Bacteria</taxon>
        <taxon>Pseudomonadati</taxon>
        <taxon>Fibrobacterota</taxon>
        <taxon>Fibrobacteria</taxon>
        <taxon>Fibrobacterales</taxon>
        <taxon>Fibrobacteraceae</taxon>
        <taxon>Fibrobacter</taxon>
    </lineage>
</organism>
<reference evidence="1 2" key="1">
    <citation type="submission" date="2017-08" db="EMBL/GenBank/DDBJ databases">
        <authorList>
            <person name="de Groot N.N."/>
        </authorList>
    </citation>
    <scope>NUCLEOTIDE SEQUENCE [LARGE SCALE GENOMIC DNA]</scope>
    <source>
        <strain evidence="1 2">HM2</strain>
    </source>
</reference>
<proteinExistence type="predicted"/>
<accession>A0A380RV63</accession>
<dbReference type="AlphaFoldDB" id="A0A380RV63"/>
<evidence type="ECO:0000313" key="1">
    <source>
        <dbReference type="EMBL" id="SUQ19450.1"/>
    </source>
</evidence>
<dbReference type="Proteomes" id="UP000255423">
    <property type="component" value="Unassembled WGS sequence"/>
</dbReference>
<evidence type="ECO:0000313" key="2">
    <source>
        <dbReference type="Proteomes" id="UP000255423"/>
    </source>
</evidence>
<evidence type="ECO:0008006" key="3">
    <source>
        <dbReference type="Google" id="ProtNLM"/>
    </source>
</evidence>